<keyword evidence="5" id="KW-0813">Transport</keyword>
<organism evidence="13 14">
    <name type="scientific">Liquorilactobacillus vini DSM 20605</name>
    <dbReference type="NCBI Taxonomy" id="1133569"/>
    <lineage>
        <taxon>Bacteria</taxon>
        <taxon>Bacillati</taxon>
        <taxon>Bacillota</taxon>
        <taxon>Bacilli</taxon>
        <taxon>Lactobacillales</taxon>
        <taxon>Lactobacillaceae</taxon>
        <taxon>Liquorilactobacillus</taxon>
    </lineage>
</organism>
<evidence type="ECO:0000313" key="14">
    <source>
        <dbReference type="Proteomes" id="UP000051576"/>
    </source>
</evidence>
<evidence type="ECO:0000256" key="1">
    <source>
        <dbReference type="ARBA" id="ARBA00004651"/>
    </source>
</evidence>
<feature type="transmembrane region" description="Helical" evidence="11">
    <location>
        <begin position="234"/>
        <end position="256"/>
    </location>
</feature>
<dbReference type="PANTHER" id="PTHR43738:SF1">
    <property type="entry name" value="HEMIN TRANSPORT SYSTEM PERMEASE PROTEIN HRTB-RELATED"/>
    <property type="match status" value="1"/>
</dbReference>
<dbReference type="InterPro" id="IPR051125">
    <property type="entry name" value="ABC-4/HrtB_transporter"/>
</dbReference>
<accession>A0A0R2CM01</accession>
<evidence type="ECO:0000256" key="4">
    <source>
        <dbReference type="ARBA" id="ARBA00016962"/>
    </source>
</evidence>
<comment type="subcellular location">
    <subcellularLocation>
        <location evidence="1">Cell membrane</location>
        <topology evidence="1">Multi-pass membrane protein</topology>
    </subcellularLocation>
</comment>
<keyword evidence="7 11" id="KW-0812">Transmembrane</keyword>
<feature type="domain" description="ABC3 transporter permease C-terminal" evidence="12">
    <location>
        <begin position="236"/>
        <end position="347"/>
    </location>
</feature>
<evidence type="ECO:0000259" key="12">
    <source>
        <dbReference type="Pfam" id="PF02687"/>
    </source>
</evidence>
<comment type="similarity">
    <text evidence="2">Belongs to the ABC-4 integral membrane protein family. HrtB subfamily.</text>
</comment>
<reference evidence="13 14" key="1">
    <citation type="journal article" date="2015" name="Genome Announc.">
        <title>Expanding the biotechnology potential of lactobacilli through comparative genomics of 213 strains and associated genera.</title>
        <authorList>
            <person name="Sun Z."/>
            <person name="Harris H.M."/>
            <person name="McCann A."/>
            <person name="Guo C."/>
            <person name="Argimon S."/>
            <person name="Zhang W."/>
            <person name="Yang X."/>
            <person name="Jeffery I.B."/>
            <person name="Cooney J.C."/>
            <person name="Kagawa T.F."/>
            <person name="Liu W."/>
            <person name="Song Y."/>
            <person name="Salvetti E."/>
            <person name="Wrobel A."/>
            <person name="Rasinkangas P."/>
            <person name="Parkhill J."/>
            <person name="Rea M.C."/>
            <person name="O'Sullivan O."/>
            <person name="Ritari J."/>
            <person name="Douillard F.P."/>
            <person name="Paul Ross R."/>
            <person name="Yang R."/>
            <person name="Briner A.E."/>
            <person name="Felis G.E."/>
            <person name="de Vos W.M."/>
            <person name="Barrangou R."/>
            <person name="Klaenhammer T.R."/>
            <person name="Caufield P.W."/>
            <person name="Cui Y."/>
            <person name="Zhang H."/>
            <person name="O'Toole P.W."/>
        </authorList>
    </citation>
    <scope>NUCLEOTIDE SEQUENCE [LARGE SCALE GENOMIC DNA]</scope>
    <source>
        <strain evidence="13 14">DSM 20605</strain>
    </source>
</reference>
<keyword evidence="14" id="KW-1185">Reference proteome</keyword>
<protein>
    <recommendedName>
        <fullName evidence="4">Putative hemin transport system permease protein HrtB</fullName>
    </recommendedName>
</protein>
<dbReference type="Proteomes" id="UP000051576">
    <property type="component" value="Unassembled WGS sequence"/>
</dbReference>
<evidence type="ECO:0000256" key="8">
    <source>
        <dbReference type="ARBA" id="ARBA00022989"/>
    </source>
</evidence>
<dbReference type="eggNOG" id="COG0577">
    <property type="taxonomic scope" value="Bacteria"/>
</dbReference>
<keyword evidence="6" id="KW-1003">Cell membrane</keyword>
<comment type="function">
    <text evidence="10">Part of the ABC transporter complex hrt involved in hemin import. Responsible for the translocation of the substrate across the membrane.</text>
</comment>
<dbReference type="PANTHER" id="PTHR43738">
    <property type="entry name" value="ABC TRANSPORTER, MEMBRANE PROTEIN"/>
    <property type="match status" value="1"/>
</dbReference>
<gene>
    <name evidence="13" type="ORF">FD21_GL001896</name>
</gene>
<evidence type="ECO:0000256" key="2">
    <source>
        <dbReference type="ARBA" id="ARBA00008697"/>
    </source>
</evidence>
<evidence type="ECO:0000256" key="5">
    <source>
        <dbReference type="ARBA" id="ARBA00022448"/>
    </source>
</evidence>
<keyword evidence="9 11" id="KW-0472">Membrane</keyword>
<comment type="subunit">
    <text evidence="3">The complex is composed of two ATP-binding proteins (HrtA), two transmembrane proteins (HrtB) and a solute-binding protein.</text>
</comment>
<dbReference type="Pfam" id="PF02687">
    <property type="entry name" value="FtsX"/>
    <property type="match status" value="1"/>
</dbReference>
<feature type="transmembrane region" description="Helical" evidence="11">
    <location>
        <begin position="276"/>
        <end position="306"/>
    </location>
</feature>
<dbReference type="STRING" id="1133569.FD21_GL001896"/>
<evidence type="ECO:0000256" key="3">
    <source>
        <dbReference type="ARBA" id="ARBA00011131"/>
    </source>
</evidence>
<dbReference type="PATRIC" id="fig|1133569.4.peg.2051"/>
<dbReference type="EMBL" id="AYYX01000007">
    <property type="protein sequence ID" value="KRM89324.1"/>
    <property type="molecule type" value="Genomic_DNA"/>
</dbReference>
<dbReference type="AlphaFoldDB" id="A0A0R2CM01"/>
<dbReference type="InterPro" id="IPR003838">
    <property type="entry name" value="ABC3_permease_C"/>
</dbReference>
<evidence type="ECO:0000256" key="6">
    <source>
        <dbReference type="ARBA" id="ARBA00022475"/>
    </source>
</evidence>
<proteinExistence type="inferred from homology"/>
<evidence type="ECO:0000313" key="13">
    <source>
        <dbReference type="EMBL" id="KRM89324.1"/>
    </source>
</evidence>
<evidence type="ECO:0000256" key="9">
    <source>
        <dbReference type="ARBA" id="ARBA00023136"/>
    </source>
</evidence>
<feature type="transmembrane region" description="Helical" evidence="11">
    <location>
        <begin position="318"/>
        <end position="343"/>
    </location>
</feature>
<feature type="transmembrane region" description="Helical" evidence="11">
    <location>
        <begin position="15"/>
        <end position="36"/>
    </location>
</feature>
<dbReference type="RefSeq" id="WP_010580414.1">
    <property type="nucleotide sequence ID" value="NZ_AHYZ01000079.1"/>
</dbReference>
<name>A0A0R2CM01_9LACO</name>
<dbReference type="OrthoDB" id="384327at2"/>
<evidence type="ECO:0000256" key="11">
    <source>
        <dbReference type="SAM" id="Phobius"/>
    </source>
</evidence>
<comment type="caution">
    <text evidence="13">The sequence shown here is derived from an EMBL/GenBank/DDBJ whole genome shotgun (WGS) entry which is preliminary data.</text>
</comment>
<dbReference type="GO" id="GO:0005886">
    <property type="term" value="C:plasma membrane"/>
    <property type="evidence" value="ECO:0007669"/>
    <property type="project" value="UniProtKB-SubCell"/>
</dbReference>
<sequence>MFLAFKEIRHEKLRYGLIISMIVLIAYLVFILTSLAQGLAEENTAAIQTWNGQRIVLNQNADINLSQSLITKKASQQQKITQQEAYLGQAAVVAKKAGHAKISAQFIGIKNHQFIAKNLNLTQGKLPQTPQQIVVDQSFKDQGYHLNDQLQLNSQTAPFKIVGFTKNAKLNIAPVIYGQLTAWKKLKNLTGDFQASAIISKKASYQATAKGLTAYPISKFISELPGYAAQNATFSLMIGFLMVIALIVIAVFLYILTIQKARNYAVLRAQGVPAGFLIKATLAQAGLLVIVGICLAGVLTGLTAWLTPANVPMSFQPAVLGSLAAGLVVTAMLGALIPIWTIIKIDPVSVIGG</sequence>
<keyword evidence="8 11" id="KW-1133">Transmembrane helix</keyword>
<evidence type="ECO:0000256" key="7">
    <source>
        <dbReference type="ARBA" id="ARBA00022692"/>
    </source>
</evidence>
<evidence type="ECO:0000256" key="10">
    <source>
        <dbReference type="ARBA" id="ARBA00024973"/>
    </source>
</evidence>